<dbReference type="Pfam" id="PF04471">
    <property type="entry name" value="Mrr_cat"/>
    <property type="match status" value="1"/>
</dbReference>
<dbReference type="Proteomes" id="UP000298058">
    <property type="component" value="Unassembled WGS sequence"/>
</dbReference>
<reference evidence="2" key="1">
    <citation type="journal article" date="2019" name="PLoS Negl. Trop. Dis.">
        <title>Revisiting the worldwide diversity of Leptospira species in the environment.</title>
        <authorList>
            <person name="Vincent A.T."/>
            <person name="Schiettekatte O."/>
            <person name="Bourhy P."/>
            <person name="Veyrier F.J."/>
            <person name="Picardeau M."/>
        </authorList>
    </citation>
    <scope>NUCLEOTIDE SEQUENCE [LARGE SCALE GENOMIC DNA]</scope>
    <source>
        <strain evidence="2">201300427</strain>
    </source>
</reference>
<dbReference type="GO" id="GO:0004519">
    <property type="term" value="F:endonuclease activity"/>
    <property type="evidence" value="ECO:0007669"/>
    <property type="project" value="InterPro"/>
</dbReference>
<dbReference type="InterPro" id="IPR007560">
    <property type="entry name" value="Restrct_endonuc_IV_Mrr"/>
</dbReference>
<gene>
    <name evidence="2" type="ORF">EHS15_17010</name>
</gene>
<name>A0A4R9LWF3_9LEPT</name>
<dbReference type="AlphaFoldDB" id="A0A4R9LWF3"/>
<organism evidence="2 3">
    <name type="scientific">Leptospira idonii</name>
    <dbReference type="NCBI Taxonomy" id="1193500"/>
    <lineage>
        <taxon>Bacteria</taxon>
        <taxon>Pseudomonadati</taxon>
        <taxon>Spirochaetota</taxon>
        <taxon>Spirochaetia</taxon>
        <taxon>Leptospirales</taxon>
        <taxon>Leptospiraceae</taxon>
        <taxon>Leptospira</taxon>
    </lineage>
</organism>
<evidence type="ECO:0000313" key="2">
    <source>
        <dbReference type="EMBL" id="TGN17488.1"/>
    </source>
</evidence>
<comment type="caution">
    <text evidence="2">The sequence shown here is derived from an EMBL/GenBank/DDBJ whole genome shotgun (WGS) entry which is preliminary data.</text>
</comment>
<dbReference type="EMBL" id="RQHW01000070">
    <property type="protein sequence ID" value="TGN17488.1"/>
    <property type="molecule type" value="Genomic_DNA"/>
</dbReference>
<dbReference type="OrthoDB" id="819552at2"/>
<accession>A0A4R9LWF3</accession>
<evidence type="ECO:0000259" key="1">
    <source>
        <dbReference type="Pfam" id="PF04471"/>
    </source>
</evidence>
<evidence type="ECO:0000313" key="3">
    <source>
        <dbReference type="Proteomes" id="UP000298058"/>
    </source>
</evidence>
<protein>
    <recommendedName>
        <fullName evidence="1">Restriction endonuclease type IV Mrr domain-containing protein</fullName>
    </recommendedName>
</protein>
<feature type="domain" description="Restriction endonuclease type IV Mrr" evidence="1">
    <location>
        <begin position="184"/>
        <end position="293"/>
    </location>
</feature>
<keyword evidence="3" id="KW-1185">Reference proteome</keyword>
<dbReference type="RefSeq" id="WP_135761794.1">
    <property type="nucleotide sequence ID" value="NZ_RQHW01000070.1"/>
</dbReference>
<dbReference type="GO" id="GO:0003677">
    <property type="term" value="F:DNA binding"/>
    <property type="evidence" value="ECO:0007669"/>
    <property type="project" value="InterPro"/>
</dbReference>
<proteinExistence type="predicted"/>
<sequence>MEKPGNILFIKLGNSGSFEKESIEINSSIKLGYEAIDFIKCKNGQWEDVLVEIKEKYKTEKSSTTSHRNQIRKFFEEPKTTMWVTFYQSKLWYCYADEEILLNPDGTKERKTIKGWKDIDLHNNTLFIQNLSGRLTKVQGFRGTICDIKEKEYLLNKINGLQSAEHKSVELNLAELRKSLISLIKKLNPNDFENFVDLLFRSSGWSRIGVLGKTTKNIDIELISPITNERAIVQVKAQSNLSIYKDYLERLDGFEQDYEKVFFVTHSPTQDLEKYIKESTLENFIFYDANKLSELSVNAGLIEWLINVAN</sequence>
<dbReference type="GO" id="GO:0009307">
    <property type="term" value="P:DNA restriction-modification system"/>
    <property type="evidence" value="ECO:0007669"/>
    <property type="project" value="InterPro"/>
</dbReference>